<name>A0A1G7TMX7_9HYPH</name>
<evidence type="ECO:0000313" key="5">
    <source>
        <dbReference type="EMBL" id="SDG36687.1"/>
    </source>
</evidence>
<evidence type="ECO:0000256" key="1">
    <source>
        <dbReference type="SAM" id="MobiDB-lite"/>
    </source>
</evidence>
<feature type="region of interest" description="Disordered" evidence="1">
    <location>
        <begin position="621"/>
        <end position="646"/>
    </location>
</feature>
<dbReference type="InterPro" id="IPR025195">
    <property type="entry name" value="GTA_TIM_dom"/>
</dbReference>
<dbReference type="InterPro" id="IPR032876">
    <property type="entry name" value="J_dom"/>
</dbReference>
<dbReference type="InterPro" id="IPR017853">
    <property type="entry name" value="GH"/>
</dbReference>
<dbReference type="Gene3D" id="3.20.20.80">
    <property type="entry name" value="Glycosidases"/>
    <property type="match status" value="1"/>
</dbReference>
<dbReference type="CDD" id="cd19607">
    <property type="entry name" value="GTA_TIM-barrel-like"/>
    <property type="match status" value="1"/>
</dbReference>
<dbReference type="OrthoDB" id="8445115at2"/>
<protein>
    <submittedName>
        <fullName evidence="5">Putative phage tail protein</fullName>
    </submittedName>
</protein>
<evidence type="ECO:0000259" key="3">
    <source>
        <dbReference type="Pfam" id="PF13550"/>
    </source>
</evidence>
<organism evidence="5 6">
    <name type="scientific">Pelagibacterium luteolum</name>
    <dbReference type="NCBI Taxonomy" id="440168"/>
    <lineage>
        <taxon>Bacteria</taxon>
        <taxon>Pseudomonadati</taxon>
        <taxon>Pseudomonadota</taxon>
        <taxon>Alphaproteobacteria</taxon>
        <taxon>Hyphomicrobiales</taxon>
        <taxon>Devosiaceae</taxon>
        <taxon>Pelagibacterium</taxon>
    </lineage>
</organism>
<dbReference type="InterPro" id="IPR056490">
    <property type="entry name" value="Rcc01698_C"/>
</dbReference>
<evidence type="ECO:0000259" key="2">
    <source>
        <dbReference type="Pfam" id="PF13547"/>
    </source>
</evidence>
<evidence type="ECO:0000313" key="6">
    <source>
        <dbReference type="Proteomes" id="UP000199495"/>
    </source>
</evidence>
<feature type="domain" description="GTA TIM-barrel-like" evidence="2">
    <location>
        <begin position="403"/>
        <end position="700"/>
    </location>
</feature>
<evidence type="ECO:0000259" key="4">
    <source>
        <dbReference type="Pfam" id="PF23666"/>
    </source>
</evidence>
<dbReference type="AlphaFoldDB" id="A0A1G7TMX7"/>
<dbReference type="Proteomes" id="UP000199495">
    <property type="component" value="Unassembled WGS sequence"/>
</dbReference>
<accession>A0A1G7TMX7</accession>
<dbReference type="Pfam" id="PF23666">
    <property type="entry name" value="Rcc01698_C"/>
    <property type="match status" value="1"/>
</dbReference>
<dbReference type="EMBL" id="FNCS01000002">
    <property type="protein sequence ID" value="SDG36687.1"/>
    <property type="molecule type" value="Genomic_DNA"/>
</dbReference>
<proteinExistence type="predicted"/>
<dbReference type="Pfam" id="PF13550">
    <property type="entry name" value="Phage-tail_3"/>
    <property type="match status" value="1"/>
</dbReference>
<dbReference type="SUPFAM" id="SSF51445">
    <property type="entry name" value="(Trans)glycosidases"/>
    <property type="match status" value="1"/>
</dbReference>
<keyword evidence="6" id="KW-1185">Reference proteome</keyword>
<feature type="domain" description="Rcc01698-like C-terminal" evidence="4">
    <location>
        <begin position="1000"/>
        <end position="1094"/>
    </location>
</feature>
<gene>
    <name evidence="5" type="ORF">SAMN04487974_102235</name>
</gene>
<sequence>MATLALTLAGQMVGGAVAGPIGATIGRALGALAGSAIDGAIFGERPVAQGSDVRLTGSSEGGAIPRVYGWCRVAGNVIWATELERITPENSGSKGFGRQAEEEAIAASFAVALCEGEVAHMGRIWADGRVLETEGLSLRFYRGTRTQNADGLIAAKQGEAPAYRGLCYIVFERLDLTPFGNRIPNISVEVCRPVGDLERDIRAMCVIPGSTEFGYDPAPRVRVVGRGETEAENTHASGLRSNWDVSIDELLALCPNLKHVGLVVSWFGTDLRCGECVVEPRVEAAGRQVEGTEWAVAGLTRGAANVVSEHAGGPAYGGTPSDASVIAAIRDLRARGISVTLYPFVMMDVPVGNGLIDPFTLGAGQPAHPWRGRITCHPAPGVAGSPDGTAGAGAQVAAFITNGYREMILHYAALAEEAGGVEAFLIGSEMRHLTWVRSGATQFPFVDALKALAADVRGIVGGGTKITYAADWSEYSGLQPEGAPGDKIFHLDPLWADENIDAVGIDNYMPMADWRDGQGHLDAQKARSIYELEYLKGNIAGGEGFDWFYASVADRAAQARTPISDGAHGEDWVWRYKDLVNWWSQPHHNRVGGVRSGTTTDWVPRSKPVWLTEFGCGAVDKGPNGPNAFGDPKSSEDKRPAFSTGRPDALVQRQALRACHQYWRATGAHNPTSPVYGGRMLDTDRIYIWCWDARPYPAFPGLADVWADAANYSTGHWLNGRLGAAGLGEMLAAIADEYGVATGRIDAVPPMVTGLGVEAVASLRDVAANLAEAGGLAVRDRLGKIEWISPEVGAVLGLEADDLERGDGPVTSRRRGDPAETAGRLTLNHFDRDIDYRTSAVLAVSPVGARNVGAESGLVLEADAARFAARAMLMRQATASDALDFALPPSALALEPGDLVTLEGEEPFRIEAVRDGFERRVSTLAHGDAATIAVSPTERRWSVVRPPIAAQPLVVIAHLPDGAGGSELVAAAYAQPWPGPITLRDAASGVTLGTISARGTVGVLTARLEAGPLGVWARGETMEIELSSGHVASGEPMTVLASANRIAVQSDGGGWELVGFETAELVAPRRYRLSGLLRGLRGTVPGAAASGQAVMVINAACLRMALGQGELSGTRDVRVFAGPADVEGRTEAVAMGSEPVLPLAPVHLTARRDETGALALSWIRRSRVGGNDWSFGEVPLDIAPERYRVCVFDGDARVRQVDVGESGWSYSTAAQEADFGGVPAGFGWTVQQVSPVLGPGLAAHGEV</sequence>
<dbReference type="Pfam" id="PF13547">
    <property type="entry name" value="GTA_TIM"/>
    <property type="match status" value="1"/>
</dbReference>
<dbReference type="RefSeq" id="WP_090592944.1">
    <property type="nucleotide sequence ID" value="NZ_FNCS01000002.1"/>
</dbReference>
<feature type="domain" description="Tip attachment protein J" evidence="3">
    <location>
        <begin position="762"/>
        <end position="914"/>
    </location>
</feature>
<reference evidence="5 6" key="1">
    <citation type="submission" date="2016-10" db="EMBL/GenBank/DDBJ databases">
        <authorList>
            <person name="de Groot N.N."/>
        </authorList>
    </citation>
    <scope>NUCLEOTIDE SEQUENCE [LARGE SCALE GENOMIC DNA]</scope>
    <source>
        <strain evidence="5 6">CGMCC 1.10267</strain>
    </source>
</reference>
<dbReference type="STRING" id="440168.SAMN04487974_102235"/>